<reference evidence="2" key="1">
    <citation type="journal article" date="2025" name="Foods">
        <title>Unveiling the Microbial Signatures of Arabica Coffee Cherries: Insights into Ripeness Specific Diversity, Functional Traits, and Implications for Quality and Safety.</title>
        <authorList>
            <consortium name="RefSeq"/>
            <person name="Tenea G.N."/>
            <person name="Cifuentes V."/>
            <person name="Reyes P."/>
            <person name="Cevallos-Vallejos M."/>
        </authorList>
    </citation>
    <scope>NUCLEOTIDE SEQUENCE [LARGE SCALE GENOMIC DNA]</scope>
</reference>
<feature type="compositionally biased region" description="Low complexity" evidence="1">
    <location>
        <begin position="151"/>
        <end position="161"/>
    </location>
</feature>
<dbReference type="OrthoDB" id="1935348at2759"/>
<sequence>MAKNTRYRSLEDQLKKQESRPQEIAETVTTIQTSGQNELQEKLHYEMEHNNSRLEAIVGNLDQKFSKMEQKFNALLKVMMKEKGLQDNDGGAPDPLLPTPPAHLKLMTPNELAGHPHETKDFMVVWRLRKNTEFHLDDSPRRKPQEGRHPSAANNNATASSGIEQTDASEGAMLGDCWSKECSSSNNSHSTEQIESGFECDDKVPNELSPYASSSHQKDCDSIEEDYFADIMKDDIIQLDDSAIYASTTPANGCTRT</sequence>
<dbReference type="RefSeq" id="XP_027105654.2">
    <property type="nucleotide sequence ID" value="XM_027249853.2"/>
</dbReference>
<feature type="region of interest" description="Disordered" evidence="1">
    <location>
        <begin position="1"/>
        <end position="24"/>
    </location>
</feature>
<feature type="region of interest" description="Disordered" evidence="1">
    <location>
        <begin position="136"/>
        <end position="167"/>
    </location>
</feature>
<gene>
    <name evidence="3" type="primary">LOC113726242</name>
</gene>
<evidence type="ECO:0000256" key="1">
    <source>
        <dbReference type="SAM" id="MobiDB-lite"/>
    </source>
</evidence>
<organism evidence="2 3">
    <name type="scientific">Coffea arabica</name>
    <name type="common">Arabian coffee</name>
    <dbReference type="NCBI Taxonomy" id="13443"/>
    <lineage>
        <taxon>Eukaryota</taxon>
        <taxon>Viridiplantae</taxon>
        <taxon>Streptophyta</taxon>
        <taxon>Embryophyta</taxon>
        <taxon>Tracheophyta</taxon>
        <taxon>Spermatophyta</taxon>
        <taxon>Magnoliopsida</taxon>
        <taxon>eudicotyledons</taxon>
        <taxon>Gunneridae</taxon>
        <taxon>Pentapetalae</taxon>
        <taxon>asterids</taxon>
        <taxon>lamiids</taxon>
        <taxon>Gentianales</taxon>
        <taxon>Rubiaceae</taxon>
        <taxon>Ixoroideae</taxon>
        <taxon>Gardenieae complex</taxon>
        <taxon>Bertiereae - Coffeeae clade</taxon>
        <taxon>Coffeeae</taxon>
        <taxon>Coffea</taxon>
    </lineage>
</organism>
<evidence type="ECO:0000313" key="2">
    <source>
        <dbReference type="Proteomes" id="UP001652660"/>
    </source>
</evidence>
<accession>A0A6P6VRH6</accession>
<name>A0A6P6VRH6_COFAR</name>
<dbReference type="GeneID" id="113726242"/>
<dbReference type="Proteomes" id="UP001652660">
    <property type="component" value="Chromosome 1c"/>
</dbReference>
<evidence type="ECO:0000313" key="3">
    <source>
        <dbReference type="RefSeq" id="XP_027105654.2"/>
    </source>
</evidence>
<proteinExistence type="predicted"/>
<protein>
    <submittedName>
        <fullName evidence="3">Uncharacterized protein</fullName>
    </submittedName>
</protein>
<dbReference type="AlphaFoldDB" id="A0A6P6VRH6"/>
<feature type="compositionally biased region" description="Basic and acidic residues" evidence="1">
    <location>
        <begin position="8"/>
        <end position="23"/>
    </location>
</feature>
<feature type="compositionally biased region" description="Basic and acidic residues" evidence="1">
    <location>
        <begin position="136"/>
        <end position="149"/>
    </location>
</feature>
<keyword evidence="2" id="KW-1185">Reference proteome</keyword>
<feature type="region of interest" description="Disordered" evidence="1">
    <location>
        <begin position="182"/>
        <end position="202"/>
    </location>
</feature>
<reference evidence="3" key="2">
    <citation type="submission" date="2025-08" db="UniProtKB">
        <authorList>
            <consortium name="RefSeq"/>
        </authorList>
    </citation>
    <scope>IDENTIFICATION</scope>
    <source>
        <tissue evidence="3">Leaves</tissue>
    </source>
</reference>